<evidence type="ECO:0000313" key="3">
    <source>
        <dbReference type="Proteomes" id="UP000005632"/>
    </source>
</evidence>
<dbReference type="PROSITE" id="PS50042">
    <property type="entry name" value="CNMP_BINDING_3"/>
    <property type="match status" value="1"/>
</dbReference>
<dbReference type="Proteomes" id="UP000005632">
    <property type="component" value="Chromosome"/>
</dbReference>
<dbReference type="AlphaFoldDB" id="G8QST2"/>
<accession>G8QST2</accession>
<feature type="domain" description="Cyclic nucleotide-binding" evidence="1">
    <location>
        <begin position="16"/>
        <end position="120"/>
    </location>
</feature>
<dbReference type="CDD" id="cd00038">
    <property type="entry name" value="CAP_ED"/>
    <property type="match status" value="1"/>
</dbReference>
<proteinExistence type="predicted"/>
<dbReference type="EMBL" id="CP003155">
    <property type="protein sequence ID" value="AEV30114.1"/>
    <property type="molecule type" value="Genomic_DNA"/>
</dbReference>
<organism evidence="2 3">
    <name type="scientific">Sphaerochaeta pleomorpha (strain ATCC BAA-1885 / DSM 22778 / Grapes)</name>
    <dbReference type="NCBI Taxonomy" id="158190"/>
    <lineage>
        <taxon>Bacteria</taxon>
        <taxon>Pseudomonadati</taxon>
        <taxon>Spirochaetota</taxon>
        <taxon>Spirochaetia</taxon>
        <taxon>Spirochaetales</taxon>
        <taxon>Sphaerochaetaceae</taxon>
        <taxon>Sphaerochaeta</taxon>
    </lineage>
</organism>
<reference evidence="2 3" key="1">
    <citation type="submission" date="2011-11" db="EMBL/GenBank/DDBJ databases">
        <title>Complete sequence of Spirochaeta sp. grapes.</title>
        <authorList>
            <consortium name="US DOE Joint Genome Institute"/>
            <person name="Lucas S."/>
            <person name="Han J."/>
            <person name="Lapidus A."/>
            <person name="Cheng J.-F."/>
            <person name="Goodwin L."/>
            <person name="Pitluck S."/>
            <person name="Peters L."/>
            <person name="Ovchinnikova G."/>
            <person name="Munk A.C."/>
            <person name="Detter J.C."/>
            <person name="Han C."/>
            <person name="Tapia R."/>
            <person name="Land M."/>
            <person name="Hauser L."/>
            <person name="Kyrpides N."/>
            <person name="Ivanova N."/>
            <person name="Pagani I."/>
            <person name="Ritalahtilisa K."/>
            <person name="Loeffler F."/>
            <person name="Woyke T."/>
        </authorList>
    </citation>
    <scope>NUCLEOTIDE SEQUENCE [LARGE SCALE GENOMIC DNA]</scope>
    <source>
        <strain evidence="3">ATCC BAA-1885 / DSM 22778 / Grapes</strain>
    </source>
</reference>
<dbReference type="RefSeq" id="WP_014270955.1">
    <property type="nucleotide sequence ID" value="NC_016633.1"/>
</dbReference>
<evidence type="ECO:0000313" key="2">
    <source>
        <dbReference type="EMBL" id="AEV30114.1"/>
    </source>
</evidence>
<sequence length="161" mass="17952">MTECTATNAFLSKHSMFGGLTEEELEVIHKLLDEKHYAKGSLILRQGEPNNSVYFILEGSVSIRKHCLSDDKNDREITVLHTGDSFGEMELIDIQSCAASVVCLTDTTVITLSNKDLYTLSKGHLMTYTMIILNLAREISRRLRATDNLLALVTTRQGTSL</sequence>
<keyword evidence="3" id="KW-1185">Reference proteome</keyword>
<dbReference type="InterPro" id="IPR000595">
    <property type="entry name" value="cNMP-bd_dom"/>
</dbReference>
<dbReference type="PANTHER" id="PTHR23011:SF28">
    <property type="entry name" value="CYCLIC NUCLEOTIDE-BINDING DOMAIN CONTAINING PROTEIN"/>
    <property type="match status" value="1"/>
</dbReference>
<evidence type="ECO:0000259" key="1">
    <source>
        <dbReference type="PROSITE" id="PS50042"/>
    </source>
</evidence>
<dbReference type="SMART" id="SM00100">
    <property type="entry name" value="cNMP"/>
    <property type="match status" value="1"/>
</dbReference>
<dbReference type="PANTHER" id="PTHR23011">
    <property type="entry name" value="CYCLIC NUCLEOTIDE-BINDING DOMAIN CONTAINING PROTEIN"/>
    <property type="match status" value="1"/>
</dbReference>
<gene>
    <name evidence="2" type="ordered locus">SpiGrapes_2340</name>
</gene>
<dbReference type="Gene3D" id="2.60.120.10">
    <property type="entry name" value="Jelly Rolls"/>
    <property type="match status" value="1"/>
</dbReference>
<dbReference type="OrthoDB" id="9810708at2"/>
<dbReference type="Pfam" id="PF00027">
    <property type="entry name" value="cNMP_binding"/>
    <property type="match status" value="1"/>
</dbReference>
<dbReference type="KEGG" id="sgp:SpiGrapes_2340"/>
<dbReference type="SUPFAM" id="SSF51206">
    <property type="entry name" value="cAMP-binding domain-like"/>
    <property type="match status" value="1"/>
</dbReference>
<dbReference type="eggNOG" id="COG0664">
    <property type="taxonomic scope" value="Bacteria"/>
</dbReference>
<dbReference type="HOGENOM" id="CLU_075053_16_0_12"/>
<dbReference type="STRING" id="158190.SpiGrapes_2340"/>
<dbReference type="InterPro" id="IPR014710">
    <property type="entry name" value="RmlC-like_jellyroll"/>
</dbReference>
<protein>
    <submittedName>
        <fullName evidence="2">Cyclic nucleotide-binding protein</fullName>
    </submittedName>
</protein>
<name>G8QST2_SPHPG</name>
<dbReference type="InterPro" id="IPR018490">
    <property type="entry name" value="cNMP-bd_dom_sf"/>
</dbReference>